<evidence type="ECO:0000313" key="2">
    <source>
        <dbReference type="EMBL" id="RKN57559.1"/>
    </source>
</evidence>
<evidence type="ECO:0000259" key="1">
    <source>
        <dbReference type="Pfam" id="PF12680"/>
    </source>
</evidence>
<feature type="domain" description="SnoaL-like" evidence="1">
    <location>
        <begin position="10"/>
        <end position="108"/>
    </location>
</feature>
<name>A0A3B0AAN1_9ACTN</name>
<protein>
    <submittedName>
        <fullName evidence="2">Nuclear transport factor 2 family protein</fullName>
    </submittedName>
</protein>
<dbReference type="InterPro" id="IPR037401">
    <property type="entry name" value="SnoaL-like"/>
</dbReference>
<dbReference type="Proteomes" id="UP000279968">
    <property type="component" value="Unassembled WGS sequence"/>
</dbReference>
<dbReference type="RefSeq" id="WP_120777750.1">
    <property type="nucleotide sequence ID" value="NZ_JBHLUP010000009.1"/>
</dbReference>
<dbReference type="SUPFAM" id="SSF54427">
    <property type="entry name" value="NTF2-like"/>
    <property type="match status" value="1"/>
</dbReference>
<dbReference type="OrthoDB" id="9808719at2"/>
<comment type="caution">
    <text evidence="2">The sequence shown here is derived from an EMBL/GenBank/DDBJ whole genome shotgun (WGS) entry which is preliminary data.</text>
</comment>
<sequence length="127" mass="14034">MTTFDELAGRYIAIWNETDPRQRRAAIDELWTADARYVDPLGVAEGREEIDRLVAAVQDQFPGMLFRLVGPVDGHHDQLRFTWELGQAGAEAPVVGFDVAVTDGDGRLRQVLGFLDRVPAGGPDADR</sequence>
<dbReference type="InterPro" id="IPR032710">
    <property type="entry name" value="NTF2-like_dom_sf"/>
</dbReference>
<dbReference type="Pfam" id="PF12680">
    <property type="entry name" value="SnoaL_2"/>
    <property type="match status" value="1"/>
</dbReference>
<proteinExistence type="predicted"/>
<dbReference type="AlphaFoldDB" id="A0A3B0AAN1"/>
<evidence type="ECO:0000313" key="3">
    <source>
        <dbReference type="Proteomes" id="UP000279968"/>
    </source>
</evidence>
<keyword evidence="3" id="KW-1185">Reference proteome</keyword>
<reference evidence="2 3" key="1">
    <citation type="journal article" date="2015" name="Int. J. Syst. Evol. Microbiol.">
        <title>Micromonospora costi sp. nov., isolated from a leaf of Costus speciosus.</title>
        <authorList>
            <person name="Thawai C."/>
        </authorList>
    </citation>
    <scope>NUCLEOTIDE SEQUENCE [LARGE SCALE GENOMIC DNA]</scope>
    <source>
        <strain evidence="2 3">CS1-12</strain>
    </source>
</reference>
<organism evidence="2 3">
    <name type="scientific">Micromonospora costi</name>
    <dbReference type="NCBI Taxonomy" id="1530042"/>
    <lineage>
        <taxon>Bacteria</taxon>
        <taxon>Bacillati</taxon>
        <taxon>Actinomycetota</taxon>
        <taxon>Actinomycetes</taxon>
        <taxon>Micromonosporales</taxon>
        <taxon>Micromonosporaceae</taxon>
        <taxon>Micromonospora</taxon>
    </lineage>
</organism>
<accession>A0A3B0AAN1</accession>
<dbReference type="EMBL" id="RBAN01000001">
    <property type="protein sequence ID" value="RKN57559.1"/>
    <property type="molecule type" value="Genomic_DNA"/>
</dbReference>
<gene>
    <name evidence="2" type="ORF">D7193_02520</name>
</gene>
<dbReference type="Gene3D" id="3.10.450.50">
    <property type="match status" value="1"/>
</dbReference>